<dbReference type="Pfam" id="PF00149">
    <property type="entry name" value="Metallophos"/>
    <property type="match status" value="1"/>
</dbReference>
<keyword evidence="1" id="KW-0732">Signal</keyword>
<dbReference type="Gene3D" id="3.60.21.10">
    <property type="match status" value="1"/>
</dbReference>
<dbReference type="SUPFAM" id="SSF56300">
    <property type="entry name" value="Metallo-dependent phosphatases"/>
    <property type="match status" value="1"/>
</dbReference>
<dbReference type="InterPro" id="IPR051558">
    <property type="entry name" value="Metallophosphoesterase_PAP"/>
</dbReference>
<name>A0A0G1JLV6_9BACT</name>
<accession>A0A0G1JLV6</accession>
<dbReference type="PANTHER" id="PTHR10161">
    <property type="entry name" value="TARTRATE-RESISTANT ACID PHOSPHATASE TYPE 5"/>
    <property type="match status" value="1"/>
</dbReference>
<keyword evidence="2" id="KW-0378">Hydrolase</keyword>
<dbReference type="Proteomes" id="UP000034835">
    <property type="component" value="Unassembled WGS sequence"/>
</dbReference>
<evidence type="ECO:0000256" key="1">
    <source>
        <dbReference type="ARBA" id="ARBA00022729"/>
    </source>
</evidence>
<dbReference type="PANTHER" id="PTHR10161:SF14">
    <property type="entry name" value="TARTRATE-RESISTANT ACID PHOSPHATASE TYPE 5"/>
    <property type="match status" value="1"/>
</dbReference>
<dbReference type="InterPro" id="IPR029052">
    <property type="entry name" value="Metallo-depent_PP-like"/>
</dbReference>
<dbReference type="STRING" id="1618384.UW68_C0039G0006"/>
<sequence>MKTVFILIFVLLAAIFIIFLLSPDVAPDLSNLVPEPTEQARYSFSTNNIEPQPTPTSPATITPTVSFAVIGDYGDPSGPADQVADLIKSWNVDAIVTTGDNAYPRGTEQDLASANERYADFISACHFFPTLGNHDWGYPDSNSYTAETLPSTEFFGNCTGNRYYSAVLGDGLVKIIVLSTDSREPDVILQSDFLQRELLTPEPYKFVFTHEPPYASCEGKTSDRSRLNFVGVTAVFSGHCHLYEHLNVDGMTYIVQGAGGGGQTDQFNAYQEGSLLQYNAQKGAVLVEVTPEAAKIYFIAVDGSVIEEFYLSPTSK</sequence>
<evidence type="ECO:0000256" key="2">
    <source>
        <dbReference type="ARBA" id="ARBA00022801"/>
    </source>
</evidence>
<evidence type="ECO:0000313" key="5">
    <source>
        <dbReference type="Proteomes" id="UP000034835"/>
    </source>
</evidence>
<dbReference type="InterPro" id="IPR004843">
    <property type="entry name" value="Calcineurin-like_PHP"/>
</dbReference>
<evidence type="ECO:0000259" key="3">
    <source>
        <dbReference type="Pfam" id="PF00149"/>
    </source>
</evidence>
<dbReference type="EMBL" id="LCJG01000039">
    <property type="protein sequence ID" value="KKT72368.1"/>
    <property type="molecule type" value="Genomic_DNA"/>
</dbReference>
<evidence type="ECO:0000313" key="4">
    <source>
        <dbReference type="EMBL" id="KKT72368.1"/>
    </source>
</evidence>
<organism evidence="4 5">
    <name type="scientific">Candidatus Collierbacteria bacterium GW2011_GWB1_44_6</name>
    <dbReference type="NCBI Taxonomy" id="1618384"/>
    <lineage>
        <taxon>Bacteria</taxon>
        <taxon>Candidatus Collieribacteriota</taxon>
    </lineage>
</organism>
<gene>
    <name evidence="4" type="ORF">UW68_C0039G0006</name>
</gene>
<feature type="domain" description="Calcineurin-like phosphoesterase" evidence="3">
    <location>
        <begin position="67"/>
        <end position="242"/>
    </location>
</feature>
<reference evidence="4 5" key="1">
    <citation type="journal article" date="2015" name="Nature">
        <title>rRNA introns, odd ribosomes, and small enigmatic genomes across a large radiation of phyla.</title>
        <authorList>
            <person name="Brown C.T."/>
            <person name="Hug L.A."/>
            <person name="Thomas B.C."/>
            <person name="Sharon I."/>
            <person name="Castelle C.J."/>
            <person name="Singh A."/>
            <person name="Wilkins M.J."/>
            <person name="Williams K.H."/>
            <person name="Banfield J.F."/>
        </authorList>
    </citation>
    <scope>NUCLEOTIDE SEQUENCE [LARGE SCALE GENOMIC DNA]</scope>
</reference>
<proteinExistence type="predicted"/>
<dbReference type="AlphaFoldDB" id="A0A0G1JLV6"/>
<dbReference type="GO" id="GO:0016787">
    <property type="term" value="F:hydrolase activity"/>
    <property type="evidence" value="ECO:0007669"/>
    <property type="project" value="UniProtKB-KW"/>
</dbReference>
<protein>
    <submittedName>
        <fullName evidence="4">PKD domain containing protein</fullName>
    </submittedName>
</protein>
<comment type="caution">
    <text evidence="4">The sequence shown here is derived from an EMBL/GenBank/DDBJ whole genome shotgun (WGS) entry which is preliminary data.</text>
</comment>